<dbReference type="Gene3D" id="3.30.70.560">
    <property type="entry name" value="7,8-Dihydro-6-hydroxymethylpterin-pyrophosphokinase HPPK"/>
    <property type="match status" value="1"/>
</dbReference>
<dbReference type="EMBL" id="FUXK01000028">
    <property type="protein sequence ID" value="SKA11037.1"/>
    <property type="molecule type" value="Genomic_DNA"/>
</dbReference>
<proteinExistence type="inferred from homology"/>
<dbReference type="InterPro" id="IPR000550">
    <property type="entry name" value="Hppk"/>
</dbReference>
<keyword evidence="6" id="KW-0547">Nucleotide-binding</keyword>
<comment type="pathway">
    <text evidence="1">Cofactor biosynthesis; tetrahydrofolate biosynthesis; 2-amino-4-hydroxy-6-hydroxymethyl-7,8-dihydropteridine diphosphate from 7,8-dihydroneopterin triphosphate: step 4/4.</text>
</comment>
<evidence type="ECO:0000256" key="7">
    <source>
        <dbReference type="ARBA" id="ARBA00022777"/>
    </source>
</evidence>
<dbReference type="GO" id="GO:0005524">
    <property type="term" value="F:ATP binding"/>
    <property type="evidence" value="ECO:0007669"/>
    <property type="project" value="UniProtKB-KW"/>
</dbReference>
<reference evidence="14 15" key="1">
    <citation type="submission" date="2017-02" db="EMBL/GenBank/DDBJ databases">
        <authorList>
            <person name="Peterson S.W."/>
        </authorList>
    </citation>
    <scope>NUCLEOTIDE SEQUENCE [LARGE SCALE GENOMIC DNA]</scope>
    <source>
        <strain evidence="14 15">ATCC 43324</strain>
    </source>
</reference>
<evidence type="ECO:0000256" key="10">
    <source>
        <dbReference type="ARBA" id="ARBA00029409"/>
    </source>
</evidence>
<comment type="function">
    <text evidence="10">Catalyzes the transfer of pyrophosphate from adenosine triphosphate (ATP) to 6-hydroxymethyl-7,8-dihydropterin, an enzymatic step in folate biosynthesis pathway.</text>
</comment>
<dbReference type="AlphaFoldDB" id="A0A1T4R584"/>
<evidence type="ECO:0000256" key="8">
    <source>
        <dbReference type="ARBA" id="ARBA00022840"/>
    </source>
</evidence>
<dbReference type="Pfam" id="PF01288">
    <property type="entry name" value="HPPK"/>
    <property type="match status" value="1"/>
</dbReference>
<evidence type="ECO:0000256" key="1">
    <source>
        <dbReference type="ARBA" id="ARBA00005051"/>
    </source>
</evidence>
<dbReference type="SUPFAM" id="SSF55083">
    <property type="entry name" value="6-hydroxymethyl-7,8-dihydropterin pyrophosphokinase, HPPK"/>
    <property type="match status" value="1"/>
</dbReference>
<evidence type="ECO:0000313" key="14">
    <source>
        <dbReference type="EMBL" id="SKA11037.1"/>
    </source>
</evidence>
<feature type="domain" description="7,8-dihydro-6-hydroxymethylpterin-pyrophosphokinase" evidence="13">
    <location>
        <begin position="8"/>
        <end position="123"/>
    </location>
</feature>
<dbReference type="GO" id="GO:0003848">
    <property type="term" value="F:2-amino-4-hydroxy-6-hydroxymethyldihydropteridine diphosphokinase activity"/>
    <property type="evidence" value="ECO:0007669"/>
    <property type="project" value="UniProtKB-EC"/>
</dbReference>
<dbReference type="EC" id="2.7.6.3" evidence="3"/>
<keyword evidence="7 14" id="KW-0418">Kinase</keyword>
<keyword evidence="5" id="KW-0808">Transferase</keyword>
<protein>
    <recommendedName>
        <fullName evidence="4">2-amino-4-hydroxy-6-hydroxymethyldihydropteridine pyrophosphokinase</fullName>
        <ecNumber evidence="3">2.7.6.3</ecNumber>
    </recommendedName>
    <alternativeName>
        <fullName evidence="11">6-hydroxymethyl-7,8-dihydropterin pyrophosphokinase</fullName>
    </alternativeName>
    <alternativeName>
        <fullName evidence="12">7,8-dihydro-6-hydroxymethylpterin-pyrophosphokinase</fullName>
    </alternativeName>
</protein>
<name>A0A1T4R584_9BACT</name>
<dbReference type="eggNOG" id="COG0801">
    <property type="taxonomic scope" value="Bacteria"/>
</dbReference>
<evidence type="ECO:0000256" key="9">
    <source>
        <dbReference type="ARBA" id="ARBA00022909"/>
    </source>
</evidence>
<evidence type="ECO:0000256" key="4">
    <source>
        <dbReference type="ARBA" id="ARBA00016218"/>
    </source>
</evidence>
<evidence type="ECO:0000259" key="13">
    <source>
        <dbReference type="Pfam" id="PF01288"/>
    </source>
</evidence>
<dbReference type="GO" id="GO:0046656">
    <property type="term" value="P:folic acid biosynthetic process"/>
    <property type="evidence" value="ECO:0007669"/>
    <property type="project" value="UniProtKB-KW"/>
</dbReference>
<dbReference type="GO" id="GO:0046654">
    <property type="term" value="P:tetrahydrofolate biosynthetic process"/>
    <property type="evidence" value="ECO:0007669"/>
    <property type="project" value="UniProtKB-UniPathway"/>
</dbReference>
<organism evidence="14 15">
    <name type="scientific">Segatella oulorum</name>
    <dbReference type="NCBI Taxonomy" id="28136"/>
    <lineage>
        <taxon>Bacteria</taxon>
        <taxon>Pseudomonadati</taxon>
        <taxon>Bacteroidota</taxon>
        <taxon>Bacteroidia</taxon>
        <taxon>Bacteroidales</taxon>
        <taxon>Prevotellaceae</taxon>
        <taxon>Segatella</taxon>
    </lineage>
</organism>
<evidence type="ECO:0000256" key="5">
    <source>
        <dbReference type="ARBA" id="ARBA00022679"/>
    </source>
</evidence>
<dbReference type="GO" id="GO:0016301">
    <property type="term" value="F:kinase activity"/>
    <property type="evidence" value="ECO:0007669"/>
    <property type="project" value="UniProtKB-KW"/>
</dbReference>
<keyword evidence="8" id="KW-0067">ATP-binding</keyword>
<evidence type="ECO:0000256" key="6">
    <source>
        <dbReference type="ARBA" id="ARBA00022741"/>
    </source>
</evidence>
<dbReference type="PANTHER" id="PTHR43071:SF1">
    <property type="entry name" value="2-AMINO-4-HYDROXY-6-HYDROXYMETHYLDIHYDROPTERIDINE PYROPHOSPHOKINASE"/>
    <property type="match status" value="1"/>
</dbReference>
<dbReference type="UniPathway" id="UPA00077">
    <property type="reaction ID" value="UER00155"/>
</dbReference>
<keyword evidence="9" id="KW-0289">Folate biosynthesis</keyword>
<dbReference type="RefSeq" id="WP_025070760.1">
    <property type="nucleotide sequence ID" value="NZ_CAUUPM010000092.1"/>
</dbReference>
<sequence length="126" mass="14455">MSKKRQLILALGTNHHRQENMRLAQAHLHDLLRDIEFSSSALTAAIGEFPGTYLNCVGRATTSLMLCELQTKFKAIEASCGDSREKREAGCIEMDIDILKYGEERLHEADWERAYIQRLLIELYSR</sequence>
<evidence type="ECO:0000313" key="15">
    <source>
        <dbReference type="Proteomes" id="UP000190065"/>
    </source>
</evidence>
<gene>
    <name evidence="14" type="ORF">SAMN02745202_02075</name>
</gene>
<evidence type="ECO:0000256" key="3">
    <source>
        <dbReference type="ARBA" id="ARBA00013253"/>
    </source>
</evidence>
<evidence type="ECO:0000256" key="11">
    <source>
        <dbReference type="ARBA" id="ARBA00029766"/>
    </source>
</evidence>
<dbReference type="STRING" id="28136.SAMN02745202_02075"/>
<dbReference type="PANTHER" id="PTHR43071">
    <property type="entry name" value="2-AMINO-4-HYDROXY-6-HYDROXYMETHYLDIHYDROPTERIDINE PYROPHOSPHOKINASE"/>
    <property type="match status" value="1"/>
</dbReference>
<evidence type="ECO:0000256" key="2">
    <source>
        <dbReference type="ARBA" id="ARBA00005810"/>
    </source>
</evidence>
<dbReference type="InterPro" id="IPR035907">
    <property type="entry name" value="Hppk_sf"/>
</dbReference>
<dbReference type="Proteomes" id="UP000190065">
    <property type="component" value="Unassembled WGS sequence"/>
</dbReference>
<evidence type="ECO:0000256" key="12">
    <source>
        <dbReference type="ARBA" id="ARBA00033413"/>
    </source>
</evidence>
<accession>A0A1T4R584</accession>
<comment type="similarity">
    <text evidence="2">Belongs to the HPPK family.</text>
</comment>